<protein>
    <submittedName>
        <fullName evidence="1">Uncharacterized protein</fullName>
    </submittedName>
</protein>
<organism evidence="1 2">
    <name type="scientific">Nephila pilipes</name>
    <name type="common">Giant wood spider</name>
    <name type="synonym">Nephila maculata</name>
    <dbReference type="NCBI Taxonomy" id="299642"/>
    <lineage>
        <taxon>Eukaryota</taxon>
        <taxon>Metazoa</taxon>
        <taxon>Ecdysozoa</taxon>
        <taxon>Arthropoda</taxon>
        <taxon>Chelicerata</taxon>
        <taxon>Arachnida</taxon>
        <taxon>Araneae</taxon>
        <taxon>Araneomorphae</taxon>
        <taxon>Entelegynae</taxon>
        <taxon>Araneoidea</taxon>
        <taxon>Nephilidae</taxon>
        <taxon>Nephila</taxon>
    </lineage>
</organism>
<keyword evidence="2" id="KW-1185">Reference proteome</keyword>
<accession>A0A8X6TK77</accession>
<evidence type="ECO:0000313" key="1">
    <source>
        <dbReference type="EMBL" id="GFT26960.1"/>
    </source>
</evidence>
<comment type="caution">
    <text evidence="1">The sequence shown here is derived from an EMBL/GenBank/DDBJ whole genome shotgun (WGS) entry which is preliminary data.</text>
</comment>
<reference evidence="1" key="1">
    <citation type="submission" date="2020-08" db="EMBL/GenBank/DDBJ databases">
        <title>Multicomponent nature underlies the extraordinary mechanical properties of spider dragline silk.</title>
        <authorList>
            <person name="Kono N."/>
            <person name="Nakamura H."/>
            <person name="Mori M."/>
            <person name="Yoshida Y."/>
            <person name="Ohtoshi R."/>
            <person name="Malay A.D."/>
            <person name="Moran D.A.P."/>
            <person name="Tomita M."/>
            <person name="Numata K."/>
            <person name="Arakawa K."/>
        </authorList>
    </citation>
    <scope>NUCLEOTIDE SEQUENCE</scope>
</reference>
<dbReference type="EMBL" id="BMAW01060613">
    <property type="protein sequence ID" value="GFT26960.1"/>
    <property type="molecule type" value="Genomic_DNA"/>
</dbReference>
<proteinExistence type="predicted"/>
<sequence length="85" mass="9771">MPAEIVLIEKSLEIAFKEWGGDIFDFVLRCFKSSFKNCDKGDIKIENVEYLSSCFDQREEQPGCLNTPLTTPADERYLQAYTPLN</sequence>
<evidence type="ECO:0000313" key="2">
    <source>
        <dbReference type="Proteomes" id="UP000887013"/>
    </source>
</evidence>
<gene>
    <name evidence="1" type="ORF">NPIL_649131</name>
</gene>
<name>A0A8X6TK77_NEPPI</name>
<dbReference type="AlphaFoldDB" id="A0A8X6TK77"/>
<dbReference type="Proteomes" id="UP000887013">
    <property type="component" value="Unassembled WGS sequence"/>
</dbReference>